<comment type="caution">
    <text evidence="2">The sequence shown here is derived from an EMBL/GenBank/DDBJ whole genome shotgun (WGS) entry which is preliminary data.</text>
</comment>
<evidence type="ECO:0000256" key="1">
    <source>
        <dbReference type="SAM" id="Phobius"/>
    </source>
</evidence>
<evidence type="ECO:0000313" key="3">
    <source>
        <dbReference type="Proteomes" id="UP000034163"/>
    </source>
</evidence>
<dbReference type="Proteomes" id="UP000034163">
    <property type="component" value="Unassembled WGS sequence"/>
</dbReference>
<dbReference type="AlphaFoldDB" id="A0A0G0WXT4"/>
<gene>
    <name evidence="2" type="ORF">UU72_C0001G0053</name>
</gene>
<proteinExistence type="predicted"/>
<reference evidence="2 3" key="1">
    <citation type="journal article" date="2015" name="Nature">
        <title>rRNA introns, odd ribosomes, and small enigmatic genomes across a large radiation of phyla.</title>
        <authorList>
            <person name="Brown C.T."/>
            <person name="Hug L.A."/>
            <person name="Thomas B.C."/>
            <person name="Sharon I."/>
            <person name="Castelle C.J."/>
            <person name="Singh A."/>
            <person name="Wilkins M.J."/>
            <person name="Williams K.H."/>
            <person name="Banfield J.F."/>
        </authorList>
    </citation>
    <scope>NUCLEOTIDE SEQUENCE [LARGE SCALE GENOMIC DNA]</scope>
</reference>
<keyword evidence="1" id="KW-1133">Transmembrane helix</keyword>
<keyword evidence="1" id="KW-0472">Membrane</keyword>
<sequence>MAAPKILEKLLGGIVRIHKISVPLTLTLIFTFNTTLGAVLIQNYYYKFKIRELIAYKEALDGQGENSPEKIAERLAGDVIPYEGVDTGIKWGDLGKRLVQIGAIDEEKFAKAFNSPLDSKEYQSVLNGTNEGTIIINESNSRFVLDVLWAFGLAQKSVVYNEGYMAEKADEVKNLASTGGWTLGTKKPMEIYNKHDLISLTDEQHSVVRRIASNIYRPCCNNHTAFPDCNHGMALLGLIELMVANGYSEEKIYDLSLKVNAYWFPNQYLTIAHYLETKQNIKWKDADPKMVLNKSYSSGSGFKNIQAQVEGLPAQGGGSCGA</sequence>
<evidence type="ECO:0000313" key="2">
    <source>
        <dbReference type="EMBL" id="KKS17569.1"/>
    </source>
</evidence>
<feature type="transmembrane region" description="Helical" evidence="1">
    <location>
        <begin position="20"/>
        <end position="41"/>
    </location>
</feature>
<protein>
    <submittedName>
        <fullName evidence="2">Uncharacterized protein</fullName>
    </submittedName>
</protein>
<keyword evidence="1" id="KW-0812">Transmembrane</keyword>
<accession>A0A0G0WXT4</accession>
<organism evidence="2 3">
    <name type="scientific">candidate division WWE3 bacterium GW2011_GWB1_41_6</name>
    <dbReference type="NCBI Taxonomy" id="1619112"/>
    <lineage>
        <taxon>Bacteria</taxon>
        <taxon>Katanobacteria</taxon>
    </lineage>
</organism>
<dbReference type="EMBL" id="LCBS01000001">
    <property type="protein sequence ID" value="KKS17569.1"/>
    <property type="molecule type" value="Genomic_DNA"/>
</dbReference>
<name>A0A0G0WXT4_UNCKA</name>